<evidence type="ECO:0000256" key="1">
    <source>
        <dbReference type="SAM" id="Phobius"/>
    </source>
</evidence>
<keyword evidence="1" id="KW-0812">Transmembrane</keyword>
<dbReference type="EMBL" id="FORY01000003">
    <property type="protein sequence ID" value="SFJ27191.1"/>
    <property type="molecule type" value="Genomic_DNA"/>
</dbReference>
<name>A0A1I3Q164_9RHOB</name>
<dbReference type="Proteomes" id="UP001169823">
    <property type="component" value="Unassembled WGS sequence"/>
</dbReference>
<dbReference type="OrthoDB" id="7867352at2"/>
<reference evidence="3 4" key="1">
    <citation type="submission" date="2016-10" db="EMBL/GenBank/DDBJ databases">
        <authorList>
            <person name="de Groot N.N."/>
        </authorList>
    </citation>
    <scope>NUCLEOTIDE SEQUENCE [LARGE SCALE GENOMIC DNA]</scope>
    <source>
        <strain evidence="3 4">CGMCC 1.8891</strain>
    </source>
</reference>
<dbReference type="GeneID" id="98664246"/>
<dbReference type="EMBL" id="JAUOPJ010000001">
    <property type="protein sequence ID" value="MDO6455503.1"/>
    <property type="molecule type" value="Genomic_DNA"/>
</dbReference>
<keyword evidence="4" id="KW-1185">Reference proteome</keyword>
<evidence type="ECO:0000313" key="2">
    <source>
        <dbReference type="EMBL" id="MDO6455503.1"/>
    </source>
</evidence>
<dbReference type="AlphaFoldDB" id="A0A1I3Q164"/>
<organism evidence="3 4">
    <name type="scientific">Celeribacter halophilus</name>
    <dbReference type="NCBI Taxonomy" id="576117"/>
    <lineage>
        <taxon>Bacteria</taxon>
        <taxon>Pseudomonadati</taxon>
        <taxon>Pseudomonadota</taxon>
        <taxon>Alphaproteobacteria</taxon>
        <taxon>Rhodobacterales</taxon>
        <taxon>Roseobacteraceae</taxon>
        <taxon>Celeribacter</taxon>
    </lineage>
</organism>
<dbReference type="Proteomes" id="UP000183299">
    <property type="component" value="Unassembled WGS sequence"/>
</dbReference>
<reference evidence="2" key="2">
    <citation type="submission" date="2023-07" db="EMBL/GenBank/DDBJ databases">
        <title>Genome content predicts the carbon catabolic preferences of heterotrophic bacteria.</title>
        <authorList>
            <person name="Gralka M."/>
        </authorList>
    </citation>
    <scope>NUCLEOTIDE SEQUENCE</scope>
    <source>
        <strain evidence="2">I2M02</strain>
    </source>
</reference>
<dbReference type="RefSeq" id="WP_139222466.1">
    <property type="nucleotide sequence ID" value="NZ_FORY01000003.1"/>
</dbReference>
<sequence length="88" mass="9296">MHHQHAQFADRIKRIEAGGANTFATVYTGLQDVNTPKGKRISGVSHGAVAQDDMPRARSLLLAGLKSGLLKLVALGAGLLVFLNFSGI</sequence>
<evidence type="ECO:0000313" key="3">
    <source>
        <dbReference type="EMBL" id="SFJ27191.1"/>
    </source>
</evidence>
<proteinExistence type="predicted"/>
<keyword evidence="1" id="KW-0472">Membrane</keyword>
<accession>A0A1I3Q164</accession>
<gene>
    <name evidence="2" type="ORF">Q4494_00300</name>
    <name evidence="3" type="ORF">SAMN04488138_103146</name>
</gene>
<evidence type="ECO:0000313" key="4">
    <source>
        <dbReference type="Proteomes" id="UP000183299"/>
    </source>
</evidence>
<dbReference type="STRING" id="576117.SAMN04488138_103146"/>
<protein>
    <submittedName>
        <fullName evidence="3">Uncharacterized protein</fullName>
    </submittedName>
</protein>
<feature type="transmembrane region" description="Helical" evidence="1">
    <location>
        <begin position="68"/>
        <end position="87"/>
    </location>
</feature>
<keyword evidence="1" id="KW-1133">Transmembrane helix</keyword>